<protein>
    <submittedName>
        <fullName evidence="1">Uncharacterized protein</fullName>
    </submittedName>
</protein>
<evidence type="ECO:0000313" key="1">
    <source>
        <dbReference type="EMBL" id="KAJ9549935.1"/>
    </source>
</evidence>
<evidence type="ECO:0000313" key="2">
    <source>
        <dbReference type="Proteomes" id="UP001172457"/>
    </source>
</evidence>
<reference evidence="1" key="1">
    <citation type="submission" date="2023-03" db="EMBL/GenBank/DDBJ databases">
        <title>Chromosome-scale reference genome and RAD-based genetic map of yellow starthistle (Centaurea solstitialis) reveal putative structural variation and QTLs associated with invader traits.</title>
        <authorList>
            <person name="Reatini B."/>
            <person name="Cang F.A."/>
            <person name="Jiang Q."/>
            <person name="Mckibben M.T.W."/>
            <person name="Barker M.S."/>
            <person name="Rieseberg L.H."/>
            <person name="Dlugosch K.M."/>
        </authorList>
    </citation>
    <scope>NUCLEOTIDE SEQUENCE</scope>
    <source>
        <strain evidence="1">CAN-66</strain>
        <tissue evidence="1">Leaf</tissue>
    </source>
</reference>
<comment type="caution">
    <text evidence="1">The sequence shown here is derived from an EMBL/GenBank/DDBJ whole genome shotgun (WGS) entry which is preliminary data.</text>
</comment>
<dbReference type="AlphaFoldDB" id="A0AA38WF75"/>
<organism evidence="1 2">
    <name type="scientific">Centaurea solstitialis</name>
    <name type="common">yellow star-thistle</name>
    <dbReference type="NCBI Taxonomy" id="347529"/>
    <lineage>
        <taxon>Eukaryota</taxon>
        <taxon>Viridiplantae</taxon>
        <taxon>Streptophyta</taxon>
        <taxon>Embryophyta</taxon>
        <taxon>Tracheophyta</taxon>
        <taxon>Spermatophyta</taxon>
        <taxon>Magnoliopsida</taxon>
        <taxon>eudicotyledons</taxon>
        <taxon>Gunneridae</taxon>
        <taxon>Pentapetalae</taxon>
        <taxon>asterids</taxon>
        <taxon>campanulids</taxon>
        <taxon>Asterales</taxon>
        <taxon>Asteraceae</taxon>
        <taxon>Carduoideae</taxon>
        <taxon>Cardueae</taxon>
        <taxon>Centaureinae</taxon>
        <taxon>Centaurea</taxon>
    </lineage>
</organism>
<dbReference type="Proteomes" id="UP001172457">
    <property type="component" value="Chromosome 5"/>
</dbReference>
<accession>A0AA38WF75</accession>
<gene>
    <name evidence="1" type="ORF">OSB04_022478</name>
</gene>
<proteinExistence type="predicted"/>
<dbReference type="EMBL" id="JARYMX010000005">
    <property type="protein sequence ID" value="KAJ9549935.1"/>
    <property type="molecule type" value="Genomic_DNA"/>
</dbReference>
<sequence>MTFLNDSSDWFNFCSMALLEAMAAGDERFLVWEIDRRLDLAWWWMVLMAKSQQNPPYFSRSPQKTPLLQQNFAEPQNPLVPQNKGFYLCGILLNLVAMECKVVESLVRKPIVIFEMAKLANFPYILSLIYTMTMLHDYPKGKGKEAMAAGDARFLVWEIDRRLDLAWWWMVLMA</sequence>
<keyword evidence="2" id="KW-1185">Reference proteome</keyword>
<name>A0AA38WF75_9ASTR</name>